<name>A0A9D4ZCA7_ADICA</name>
<accession>A0A9D4ZCA7</accession>
<gene>
    <name evidence="1" type="ORF">GOP47_0014252</name>
</gene>
<comment type="caution">
    <text evidence="1">The sequence shown here is derived from an EMBL/GenBank/DDBJ whole genome shotgun (WGS) entry which is preliminary data.</text>
</comment>
<dbReference type="Proteomes" id="UP000886520">
    <property type="component" value="Chromosome 14"/>
</dbReference>
<proteinExistence type="predicted"/>
<protein>
    <submittedName>
        <fullName evidence="1">Uncharacterized protein</fullName>
    </submittedName>
</protein>
<organism evidence="1 2">
    <name type="scientific">Adiantum capillus-veneris</name>
    <name type="common">Maidenhair fern</name>
    <dbReference type="NCBI Taxonomy" id="13818"/>
    <lineage>
        <taxon>Eukaryota</taxon>
        <taxon>Viridiplantae</taxon>
        <taxon>Streptophyta</taxon>
        <taxon>Embryophyta</taxon>
        <taxon>Tracheophyta</taxon>
        <taxon>Polypodiopsida</taxon>
        <taxon>Polypodiidae</taxon>
        <taxon>Polypodiales</taxon>
        <taxon>Pteridineae</taxon>
        <taxon>Pteridaceae</taxon>
        <taxon>Vittarioideae</taxon>
        <taxon>Adiantum</taxon>
    </lineage>
</organism>
<dbReference type="EMBL" id="JABFUD020000014">
    <property type="protein sequence ID" value="KAI5069909.1"/>
    <property type="molecule type" value="Genomic_DNA"/>
</dbReference>
<sequence length="133" mass="15364">MTYELPLAQVEDKEKKKIIEVLKIIAKWTVRRLVLIAIIPRKVHKQESEKKSTTVEESRLIQLTIRVGSSIAPLEPSKEEEQALPRELAMLQQQETHPCQVSSVRLSSRNLLRKLDKDMIKQDMQCAHLLAED</sequence>
<reference evidence="1" key="1">
    <citation type="submission" date="2021-01" db="EMBL/GenBank/DDBJ databases">
        <title>Adiantum capillus-veneris genome.</title>
        <authorList>
            <person name="Fang Y."/>
            <person name="Liao Q."/>
        </authorList>
    </citation>
    <scope>NUCLEOTIDE SEQUENCE</scope>
    <source>
        <strain evidence="1">H3</strain>
        <tissue evidence="1">Leaf</tissue>
    </source>
</reference>
<keyword evidence="2" id="KW-1185">Reference proteome</keyword>
<evidence type="ECO:0000313" key="2">
    <source>
        <dbReference type="Proteomes" id="UP000886520"/>
    </source>
</evidence>
<evidence type="ECO:0000313" key="1">
    <source>
        <dbReference type="EMBL" id="KAI5069909.1"/>
    </source>
</evidence>
<dbReference type="AlphaFoldDB" id="A0A9D4ZCA7"/>